<keyword evidence="9" id="KW-1185">Reference proteome</keyword>
<evidence type="ECO:0000313" key="9">
    <source>
        <dbReference type="Proteomes" id="UP000198778"/>
    </source>
</evidence>
<dbReference type="STRING" id="745820.SAMN04488053_105128"/>
<keyword evidence="5" id="KW-0449">Lipoprotein</keyword>
<gene>
    <name evidence="8" type="ORF">SAMN04488053_105128</name>
</gene>
<evidence type="ECO:0000256" key="4">
    <source>
        <dbReference type="ARBA" id="ARBA00023139"/>
    </source>
</evidence>
<dbReference type="InterPro" id="IPR006059">
    <property type="entry name" value="SBP"/>
</dbReference>
<reference evidence="9" key="1">
    <citation type="submission" date="2016-10" db="EMBL/GenBank/DDBJ databases">
        <authorList>
            <person name="Varghese N."/>
            <person name="Submissions S."/>
        </authorList>
    </citation>
    <scope>NUCLEOTIDE SEQUENCE [LARGE SCALE GENOMIC DNA]</scope>
    <source>
        <strain evidence="9">CGMCC 1.10369</strain>
    </source>
</reference>
<dbReference type="Pfam" id="PF01547">
    <property type="entry name" value="SBP_bac_1"/>
    <property type="match status" value="1"/>
</dbReference>
<keyword evidence="3" id="KW-0472">Membrane</keyword>
<dbReference type="PANTHER" id="PTHR43649">
    <property type="entry name" value="ARABINOSE-BINDING PROTEIN-RELATED"/>
    <property type="match status" value="1"/>
</dbReference>
<evidence type="ECO:0000256" key="3">
    <source>
        <dbReference type="ARBA" id="ARBA00023136"/>
    </source>
</evidence>
<dbReference type="PANTHER" id="PTHR43649:SF33">
    <property type="entry name" value="POLYGALACTURONAN_RHAMNOGALACTURONAN-BINDING PROTEIN YTCQ"/>
    <property type="match status" value="1"/>
</dbReference>
<dbReference type="RefSeq" id="WP_090842852.1">
    <property type="nucleotide sequence ID" value="NZ_FNIL01000005.1"/>
</dbReference>
<name>A0A1H0FWM7_9BACI</name>
<feature type="signal peptide" evidence="7">
    <location>
        <begin position="1"/>
        <end position="19"/>
    </location>
</feature>
<organism evidence="8 9">
    <name type="scientific">Alkalicoccus daliensis</name>
    <dbReference type="NCBI Taxonomy" id="745820"/>
    <lineage>
        <taxon>Bacteria</taxon>
        <taxon>Bacillati</taxon>
        <taxon>Bacillota</taxon>
        <taxon>Bacilli</taxon>
        <taxon>Bacillales</taxon>
        <taxon>Bacillaceae</taxon>
        <taxon>Alkalicoccus</taxon>
    </lineage>
</organism>
<dbReference type="SUPFAM" id="SSF53850">
    <property type="entry name" value="Periplasmic binding protein-like II"/>
    <property type="match status" value="1"/>
</dbReference>
<dbReference type="Proteomes" id="UP000198778">
    <property type="component" value="Unassembled WGS sequence"/>
</dbReference>
<dbReference type="OrthoDB" id="9768630at2"/>
<dbReference type="AlphaFoldDB" id="A0A1H0FWM7"/>
<feature type="chain" id="PRO_5039209584" evidence="7">
    <location>
        <begin position="20"/>
        <end position="474"/>
    </location>
</feature>
<dbReference type="EMBL" id="FNIL01000005">
    <property type="protein sequence ID" value="SDN99066.1"/>
    <property type="molecule type" value="Genomic_DNA"/>
</dbReference>
<evidence type="ECO:0000256" key="1">
    <source>
        <dbReference type="ARBA" id="ARBA00022475"/>
    </source>
</evidence>
<feature type="compositionally biased region" description="Gly residues" evidence="6">
    <location>
        <begin position="48"/>
        <end position="57"/>
    </location>
</feature>
<sequence length="474" mass="53129">MKKALLLVAPGLLFLAACGGNGDNEELNAEESVNAEEENMDEGNEEAAGGGDAAGGEEGMEEQVVVGDDIEGATELTFWNFQALHSGFFEDAVNRWNEEYPDRPIQLTAETYPFDQMHNNLLLSLQSGSGAPDIADIEIAQFANFLLGDVQLESMNEHVEPELENFVESRFDIYAKDGQYYGLPTHVGATVMYYNEEIMEEAGVDIDSIETWDDYVEAGHAVVENTDAVMTTVESDEHWTFWPLISQRGSDYFDENGEMILDNEINVDTLQFIHDLVYEEEIASLAPGGAHHAEEYYGFMNGGGAASLVMPMWYMGRFLDYMEDLDGKMQIRPLPMWEEGGNRSAGMGGTGTVVTNQAEDPELAKDFLAFAKLTEESNIKLWEILGFDPPRHDVWDSEEMMADNRFYDYFHDDIFEILLEVRDEINDLNITEYTPDAQQEIHANVMHSVLRDQSSTPEEALDAAAEAVRSRMVD</sequence>
<evidence type="ECO:0000256" key="2">
    <source>
        <dbReference type="ARBA" id="ARBA00022729"/>
    </source>
</evidence>
<keyword evidence="2 7" id="KW-0732">Signal</keyword>
<evidence type="ECO:0000256" key="7">
    <source>
        <dbReference type="SAM" id="SignalP"/>
    </source>
</evidence>
<feature type="compositionally biased region" description="Acidic residues" evidence="6">
    <location>
        <begin position="31"/>
        <end position="45"/>
    </location>
</feature>
<evidence type="ECO:0000313" key="8">
    <source>
        <dbReference type="EMBL" id="SDN99066.1"/>
    </source>
</evidence>
<keyword evidence="4" id="KW-0564">Palmitate</keyword>
<keyword evidence="1" id="KW-1003">Cell membrane</keyword>
<feature type="region of interest" description="Disordered" evidence="6">
    <location>
        <begin position="31"/>
        <end position="57"/>
    </location>
</feature>
<dbReference type="InterPro" id="IPR050490">
    <property type="entry name" value="Bact_solute-bd_prot1"/>
</dbReference>
<dbReference type="PROSITE" id="PS51257">
    <property type="entry name" value="PROKAR_LIPOPROTEIN"/>
    <property type="match status" value="1"/>
</dbReference>
<proteinExistence type="predicted"/>
<protein>
    <submittedName>
        <fullName evidence="8">L-arabinose-binding protein</fullName>
    </submittedName>
</protein>
<evidence type="ECO:0000256" key="5">
    <source>
        <dbReference type="ARBA" id="ARBA00023288"/>
    </source>
</evidence>
<accession>A0A1H0FWM7</accession>
<evidence type="ECO:0000256" key="6">
    <source>
        <dbReference type="SAM" id="MobiDB-lite"/>
    </source>
</evidence>
<dbReference type="Gene3D" id="3.40.190.10">
    <property type="entry name" value="Periplasmic binding protein-like II"/>
    <property type="match status" value="1"/>
</dbReference>